<evidence type="ECO:0000313" key="2">
    <source>
        <dbReference type="EMBL" id="MCI86592.1"/>
    </source>
</evidence>
<protein>
    <submittedName>
        <fullName evidence="2">Uncharacterized protein</fullName>
    </submittedName>
</protein>
<feature type="compositionally biased region" description="Acidic residues" evidence="1">
    <location>
        <begin position="40"/>
        <end position="57"/>
    </location>
</feature>
<sequence>MEKYDDYVDVPSTDGDTADVELNDDEDKIYSVSSGYQSSDDGDDVDKDDDGNDADKD</sequence>
<dbReference type="Proteomes" id="UP000265520">
    <property type="component" value="Unassembled WGS sequence"/>
</dbReference>
<evidence type="ECO:0000313" key="3">
    <source>
        <dbReference type="Proteomes" id="UP000265520"/>
    </source>
</evidence>
<evidence type="ECO:0000256" key="1">
    <source>
        <dbReference type="SAM" id="MobiDB-lite"/>
    </source>
</evidence>
<feature type="compositionally biased region" description="Acidic residues" evidence="1">
    <location>
        <begin position="16"/>
        <end position="27"/>
    </location>
</feature>
<name>A0A392VGN5_9FABA</name>
<dbReference type="EMBL" id="LXQA011145004">
    <property type="protein sequence ID" value="MCI86592.1"/>
    <property type="molecule type" value="Genomic_DNA"/>
</dbReference>
<organism evidence="2 3">
    <name type="scientific">Trifolium medium</name>
    <dbReference type="NCBI Taxonomy" id="97028"/>
    <lineage>
        <taxon>Eukaryota</taxon>
        <taxon>Viridiplantae</taxon>
        <taxon>Streptophyta</taxon>
        <taxon>Embryophyta</taxon>
        <taxon>Tracheophyta</taxon>
        <taxon>Spermatophyta</taxon>
        <taxon>Magnoliopsida</taxon>
        <taxon>eudicotyledons</taxon>
        <taxon>Gunneridae</taxon>
        <taxon>Pentapetalae</taxon>
        <taxon>rosids</taxon>
        <taxon>fabids</taxon>
        <taxon>Fabales</taxon>
        <taxon>Fabaceae</taxon>
        <taxon>Papilionoideae</taxon>
        <taxon>50 kb inversion clade</taxon>
        <taxon>NPAAA clade</taxon>
        <taxon>Hologalegina</taxon>
        <taxon>IRL clade</taxon>
        <taxon>Trifolieae</taxon>
        <taxon>Trifolium</taxon>
    </lineage>
</organism>
<proteinExistence type="predicted"/>
<reference evidence="2 3" key="1">
    <citation type="journal article" date="2018" name="Front. Plant Sci.">
        <title>Red Clover (Trifolium pratense) and Zigzag Clover (T. medium) - A Picture of Genomic Similarities and Differences.</title>
        <authorList>
            <person name="Dluhosova J."/>
            <person name="Istvanek J."/>
            <person name="Nedelnik J."/>
            <person name="Repkova J."/>
        </authorList>
    </citation>
    <scope>NUCLEOTIDE SEQUENCE [LARGE SCALE GENOMIC DNA]</scope>
    <source>
        <strain evidence="3">cv. 10/8</strain>
        <tissue evidence="2">Leaf</tissue>
    </source>
</reference>
<accession>A0A392VGN5</accession>
<dbReference type="AlphaFoldDB" id="A0A392VGN5"/>
<comment type="caution">
    <text evidence="2">The sequence shown here is derived from an EMBL/GenBank/DDBJ whole genome shotgun (WGS) entry which is preliminary data.</text>
</comment>
<feature type="non-terminal residue" evidence="2">
    <location>
        <position position="57"/>
    </location>
</feature>
<feature type="region of interest" description="Disordered" evidence="1">
    <location>
        <begin position="1"/>
        <end position="57"/>
    </location>
</feature>
<keyword evidence="3" id="KW-1185">Reference proteome</keyword>